<dbReference type="Gene3D" id="3.30.160.60">
    <property type="entry name" value="Classic Zinc Finger"/>
    <property type="match status" value="2"/>
</dbReference>
<keyword evidence="2" id="KW-0677">Repeat</keyword>
<keyword evidence="9" id="KW-1185">Reference proteome</keyword>
<dbReference type="GO" id="GO:0005634">
    <property type="term" value="C:nucleus"/>
    <property type="evidence" value="ECO:0007669"/>
    <property type="project" value="TreeGrafter"/>
</dbReference>
<feature type="compositionally biased region" description="Polar residues" evidence="6">
    <location>
        <begin position="139"/>
        <end position="149"/>
    </location>
</feature>
<dbReference type="AlphaFoldDB" id="A0AAD7UYH4"/>
<feature type="compositionally biased region" description="Pro residues" evidence="6">
    <location>
        <begin position="201"/>
        <end position="211"/>
    </location>
</feature>
<dbReference type="PROSITE" id="PS50157">
    <property type="entry name" value="ZINC_FINGER_C2H2_2"/>
    <property type="match status" value="2"/>
</dbReference>
<evidence type="ECO:0000313" key="8">
    <source>
        <dbReference type="EMBL" id="KAJ8655914.1"/>
    </source>
</evidence>
<dbReference type="GeneID" id="83215761"/>
<dbReference type="PANTHER" id="PTHR16515">
    <property type="entry name" value="PR DOMAIN ZINC FINGER PROTEIN"/>
    <property type="match status" value="1"/>
</dbReference>
<feature type="compositionally biased region" description="Basic and acidic residues" evidence="6">
    <location>
        <begin position="107"/>
        <end position="118"/>
    </location>
</feature>
<organism evidence="8 9">
    <name type="scientific">Lichtheimia ornata</name>
    <dbReference type="NCBI Taxonomy" id="688661"/>
    <lineage>
        <taxon>Eukaryota</taxon>
        <taxon>Fungi</taxon>
        <taxon>Fungi incertae sedis</taxon>
        <taxon>Mucoromycota</taxon>
        <taxon>Mucoromycotina</taxon>
        <taxon>Mucoromycetes</taxon>
        <taxon>Mucorales</taxon>
        <taxon>Lichtheimiaceae</taxon>
        <taxon>Lichtheimia</taxon>
    </lineage>
</organism>
<dbReference type="SMART" id="SM00355">
    <property type="entry name" value="ZnF_C2H2"/>
    <property type="match status" value="2"/>
</dbReference>
<dbReference type="EMBL" id="JARTCD010000044">
    <property type="protein sequence ID" value="KAJ8655914.1"/>
    <property type="molecule type" value="Genomic_DNA"/>
</dbReference>
<evidence type="ECO:0000313" key="9">
    <source>
        <dbReference type="Proteomes" id="UP001234581"/>
    </source>
</evidence>
<dbReference type="InterPro" id="IPR013087">
    <property type="entry name" value="Znf_C2H2_type"/>
</dbReference>
<evidence type="ECO:0000256" key="3">
    <source>
        <dbReference type="ARBA" id="ARBA00022771"/>
    </source>
</evidence>
<feature type="region of interest" description="Disordered" evidence="6">
    <location>
        <begin position="85"/>
        <end position="215"/>
    </location>
</feature>
<name>A0AAD7UYH4_9FUNG</name>
<reference evidence="8 9" key="1">
    <citation type="submission" date="2023-03" db="EMBL/GenBank/DDBJ databases">
        <title>Genome sequence of Lichtheimia ornata CBS 291.66.</title>
        <authorList>
            <person name="Mohabir J.T."/>
            <person name="Shea T.P."/>
            <person name="Kurbessoian T."/>
            <person name="Berby B."/>
            <person name="Fontaine J."/>
            <person name="Livny J."/>
            <person name="Gnirke A."/>
            <person name="Stajich J.E."/>
            <person name="Cuomo C.A."/>
        </authorList>
    </citation>
    <scope>NUCLEOTIDE SEQUENCE [LARGE SCALE GENOMIC DNA]</scope>
    <source>
        <strain evidence="8">CBS 291.66</strain>
    </source>
</reference>
<feature type="region of interest" description="Disordered" evidence="6">
    <location>
        <begin position="296"/>
        <end position="331"/>
    </location>
</feature>
<evidence type="ECO:0000256" key="6">
    <source>
        <dbReference type="SAM" id="MobiDB-lite"/>
    </source>
</evidence>
<feature type="compositionally biased region" description="Low complexity" evidence="6">
    <location>
        <begin position="89"/>
        <end position="103"/>
    </location>
</feature>
<feature type="compositionally biased region" description="Low complexity" evidence="6">
    <location>
        <begin position="177"/>
        <end position="191"/>
    </location>
</feature>
<dbReference type="InterPro" id="IPR050331">
    <property type="entry name" value="Zinc_finger"/>
</dbReference>
<protein>
    <recommendedName>
        <fullName evidence="7">C2H2-type domain-containing protein</fullName>
    </recommendedName>
</protein>
<feature type="domain" description="C2H2-type" evidence="7">
    <location>
        <begin position="244"/>
        <end position="278"/>
    </location>
</feature>
<dbReference type="PANTHER" id="PTHR16515:SF58">
    <property type="entry name" value="ZINC FINGER PROTEIN 22"/>
    <property type="match status" value="1"/>
</dbReference>
<evidence type="ECO:0000256" key="4">
    <source>
        <dbReference type="ARBA" id="ARBA00022833"/>
    </source>
</evidence>
<dbReference type="RefSeq" id="XP_058340827.1">
    <property type="nucleotide sequence ID" value="XM_058488357.1"/>
</dbReference>
<accession>A0AAD7UYH4</accession>
<dbReference type="Proteomes" id="UP001234581">
    <property type="component" value="Unassembled WGS sequence"/>
</dbReference>
<dbReference type="SUPFAM" id="SSF57667">
    <property type="entry name" value="beta-beta-alpha zinc fingers"/>
    <property type="match status" value="1"/>
</dbReference>
<dbReference type="PROSITE" id="PS00028">
    <property type="entry name" value="ZINC_FINGER_C2H2_1"/>
    <property type="match status" value="1"/>
</dbReference>
<feature type="compositionally biased region" description="Polar residues" evidence="6">
    <location>
        <begin position="157"/>
        <end position="166"/>
    </location>
</feature>
<dbReference type="InterPro" id="IPR036236">
    <property type="entry name" value="Znf_C2H2_sf"/>
</dbReference>
<dbReference type="Pfam" id="PF00096">
    <property type="entry name" value="zf-C2H2"/>
    <property type="match status" value="2"/>
</dbReference>
<evidence type="ECO:0000256" key="2">
    <source>
        <dbReference type="ARBA" id="ARBA00022737"/>
    </source>
</evidence>
<keyword evidence="3 5" id="KW-0863">Zinc-finger</keyword>
<proteinExistence type="predicted"/>
<evidence type="ECO:0000259" key="7">
    <source>
        <dbReference type="PROSITE" id="PS50157"/>
    </source>
</evidence>
<evidence type="ECO:0000256" key="5">
    <source>
        <dbReference type="PROSITE-ProRule" id="PRU00042"/>
    </source>
</evidence>
<evidence type="ECO:0000256" key="1">
    <source>
        <dbReference type="ARBA" id="ARBA00022723"/>
    </source>
</evidence>
<keyword evidence="4" id="KW-0862">Zinc</keyword>
<keyword evidence="1" id="KW-0479">Metal-binding</keyword>
<feature type="domain" description="C2H2-type" evidence="7">
    <location>
        <begin position="280"/>
        <end position="309"/>
    </location>
</feature>
<dbReference type="GO" id="GO:0010468">
    <property type="term" value="P:regulation of gene expression"/>
    <property type="evidence" value="ECO:0007669"/>
    <property type="project" value="TreeGrafter"/>
</dbReference>
<dbReference type="FunFam" id="3.30.160.60:FF:000065">
    <property type="entry name" value="B-cell CLL/lymphoma 6, member B"/>
    <property type="match status" value="1"/>
</dbReference>
<sequence>MTAYQFRVRVDDRSFLVQLALQGSSKPRFLDLIEAIRHTIKDLNMDEYQISTHQQDALYDDHSLQHALIRNDPLELVLERNISDRRSLQQQQQQHKPVPIVKPVVRRRSDPQARKDSGVDLDPLEEDKEEQPVRKKQRCLSSSTTTPTTRKLPIPLPTTTNLSTKSVHPLDRLPPITSTTTTLANTTSVTLPGLSSITTDAPPPPPPPQPQPHARSRLYGLTATTTRRRVSSAQHSQHQQQPSFVCDKRMNDGSTCGQTFRRSYDLQRHQTIHLKNRPYCYCEQCGKKFTRMDALRRHERVQGHSNKYSNNNDRRSSSSSSSSSSAQQARA</sequence>
<gene>
    <name evidence="8" type="ORF">O0I10_008354</name>
</gene>
<comment type="caution">
    <text evidence="8">The sequence shown here is derived from an EMBL/GenBank/DDBJ whole genome shotgun (WGS) entry which is preliminary data.</text>
</comment>
<dbReference type="GO" id="GO:0008270">
    <property type="term" value="F:zinc ion binding"/>
    <property type="evidence" value="ECO:0007669"/>
    <property type="project" value="UniProtKB-KW"/>
</dbReference>